<organism evidence="3 4">
    <name type="scientific">Henosepilachna vigintioctopunctata</name>
    <dbReference type="NCBI Taxonomy" id="420089"/>
    <lineage>
        <taxon>Eukaryota</taxon>
        <taxon>Metazoa</taxon>
        <taxon>Ecdysozoa</taxon>
        <taxon>Arthropoda</taxon>
        <taxon>Hexapoda</taxon>
        <taxon>Insecta</taxon>
        <taxon>Pterygota</taxon>
        <taxon>Neoptera</taxon>
        <taxon>Endopterygota</taxon>
        <taxon>Coleoptera</taxon>
        <taxon>Polyphaga</taxon>
        <taxon>Cucujiformia</taxon>
        <taxon>Coccinelloidea</taxon>
        <taxon>Coccinellidae</taxon>
        <taxon>Epilachninae</taxon>
        <taxon>Epilachnini</taxon>
        <taxon>Henosepilachna</taxon>
    </lineage>
</organism>
<dbReference type="Proteomes" id="UP001431783">
    <property type="component" value="Unassembled WGS sequence"/>
</dbReference>
<accession>A0AAW1TNI1</accession>
<dbReference type="CDD" id="cd23992">
    <property type="entry name" value="PBP_GOBP"/>
    <property type="match status" value="1"/>
</dbReference>
<evidence type="ECO:0000256" key="1">
    <source>
        <dbReference type="ARBA" id="ARBA00022729"/>
    </source>
</evidence>
<evidence type="ECO:0000313" key="4">
    <source>
        <dbReference type="Proteomes" id="UP001431783"/>
    </source>
</evidence>
<reference evidence="3 4" key="1">
    <citation type="submission" date="2023-03" db="EMBL/GenBank/DDBJ databases">
        <title>Genome insight into feeding habits of ladybird beetles.</title>
        <authorList>
            <person name="Li H.-S."/>
            <person name="Huang Y.-H."/>
            <person name="Pang H."/>
        </authorList>
    </citation>
    <scope>NUCLEOTIDE SEQUENCE [LARGE SCALE GENOMIC DNA]</scope>
    <source>
        <strain evidence="3">SYSU_2023b</strain>
        <tissue evidence="3">Whole body</tissue>
    </source>
</reference>
<dbReference type="InterPro" id="IPR036728">
    <property type="entry name" value="PBP_GOBP_sf"/>
</dbReference>
<protein>
    <submittedName>
        <fullName evidence="3">Uncharacterized protein</fullName>
    </submittedName>
</protein>
<name>A0AAW1TNI1_9CUCU</name>
<dbReference type="AlphaFoldDB" id="A0AAW1TNI1"/>
<dbReference type="GO" id="GO:0005549">
    <property type="term" value="F:odorant binding"/>
    <property type="evidence" value="ECO:0007669"/>
    <property type="project" value="InterPro"/>
</dbReference>
<gene>
    <name evidence="3" type="ORF">WA026_006291</name>
</gene>
<proteinExistence type="predicted"/>
<dbReference type="EMBL" id="JARQZJ010000002">
    <property type="protein sequence ID" value="KAK9870208.1"/>
    <property type="molecule type" value="Genomic_DNA"/>
</dbReference>
<dbReference type="GO" id="GO:0005615">
    <property type="term" value="C:extracellular space"/>
    <property type="evidence" value="ECO:0007669"/>
    <property type="project" value="TreeGrafter"/>
</dbReference>
<dbReference type="GO" id="GO:0007608">
    <property type="term" value="P:sensory perception of smell"/>
    <property type="evidence" value="ECO:0007669"/>
    <property type="project" value="TreeGrafter"/>
</dbReference>
<comment type="caution">
    <text evidence="3">The sequence shown here is derived from an EMBL/GenBank/DDBJ whole genome shotgun (WGS) entry which is preliminary data.</text>
</comment>
<keyword evidence="4" id="KW-1185">Reference proteome</keyword>
<dbReference type="SUPFAM" id="SSF47565">
    <property type="entry name" value="Insect pheromone/odorant-binding proteins"/>
    <property type="match status" value="1"/>
</dbReference>
<dbReference type="SMART" id="SM00708">
    <property type="entry name" value="PhBP"/>
    <property type="match status" value="1"/>
</dbReference>
<evidence type="ECO:0000256" key="2">
    <source>
        <dbReference type="SAM" id="SignalP"/>
    </source>
</evidence>
<dbReference type="PANTHER" id="PTHR11857:SF42">
    <property type="entry name" value="GENERAL ODORANT-BINDING PROTEIN 19D-RELATED"/>
    <property type="match status" value="1"/>
</dbReference>
<evidence type="ECO:0000313" key="3">
    <source>
        <dbReference type="EMBL" id="KAK9870208.1"/>
    </source>
</evidence>
<dbReference type="Gene3D" id="1.10.238.20">
    <property type="entry name" value="Pheromone/general odorant binding protein domain"/>
    <property type="match status" value="1"/>
</dbReference>
<dbReference type="PANTHER" id="PTHR11857">
    <property type="entry name" value="ODORANT BINDING PROTEIN-RELATED"/>
    <property type="match status" value="1"/>
</dbReference>
<feature type="signal peptide" evidence="2">
    <location>
        <begin position="1"/>
        <end position="17"/>
    </location>
</feature>
<keyword evidence="1 2" id="KW-0732">Signal</keyword>
<feature type="chain" id="PRO_5044013554" evidence="2">
    <location>
        <begin position="18"/>
        <end position="148"/>
    </location>
</feature>
<dbReference type="InterPro" id="IPR006170">
    <property type="entry name" value="PBP/GOBP"/>
</dbReference>
<sequence>MLRLIFLLISASVVVNGVSTELKEMFMERMEKIGGECATEVGANEDDIGELISHKPPSRHEGECLIFCFYKHFEMMHEDGTPHSEGALKMLEPLKADDPKLYEKVVASGKECIKEVGHVDDKCKYAALLAECGHAKGKEMGLDESIFE</sequence>
<dbReference type="Pfam" id="PF01395">
    <property type="entry name" value="PBP_GOBP"/>
    <property type="match status" value="1"/>
</dbReference>